<reference evidence="2 3" key="1">
    <citation type="submission" date="2023-09" db="EMBL/GenBank/DDBJ databases">
        <title>Complete Genome and Methylome dissection of Bacillus brevis NEB573 original source of BbsI restriction endonuclease.</title>
        <authorList>
            <person name="Fomenkov A."/>
            <person name="Roberts R.D."/>
        </authorList>
    </citation>
    <scope>NUCLEOTIDE SEQUENCE [LARGE SCALE GENOMIC DNA]</scope>
    <source>
        <strain evidence="2 3">NEB573</strain>
    </source>
</reference>
<keyword evidence="1" id="KW-0472">Membrane</keyword>
<dbReference type="EMBL" id="CP134050">
    <property type="protein sequence ID" value="WNC12994.1"/>
    <property type="molecule type" value="Genomic_DNA"/>
</dbReference>
<evidence type="ECO:0000313" key="2">
    <source>
        <dbReference type="EMBL" id="WNC12994.1"/>
    </source>
</evidence>
<evidence type="ECO:0000256" key="1">
    <source>
        <dbReference type="SAM" id="Phobius"/>
    </source>
</evidence>
<feature type="transmembrane region" description="Helical" evidence="1">
    <location>
        <begin position="78"/>
        <end position="99"/>
    </location>
</feature>
<protein>
    <submittedName>
        <fullName evidence="2">Uncharacterized protein</fullName>
    </submittedName>
</protein>
<dbReference type="Proteomes" id="UP001256827">
    <property type="component" value="Chromosome"/>
</dbReference>
<name>A0ABY9SZG7_BREBE</name>
<organism evidence="2 3">
    <name type="scientific">Brevibacillus brevis</name>
    <name type="common">Bacillus brevis</name>
    <dbReference type="NCBI Taxonomy" id="1393"/>
    <lineage>
        <taxon>Bacteria</taxon>
        <taxon>Bacillati</taxon>
        <taxon>Bacillota</taxon>
        <taxon>Bacilli</taxon>
        <taxon>Bacillales</taxon>
        <taxon>Paenibacillaceae</taxon>
        <taxon>Brevibacillus</taxon>
    </lineage>
</organism>
<proteinExistence type="predicted"/>
<keyword evidence="1" id="KW-1133">Transmembrane helix</keyword>
<gene>
    <name evidence="2" type="ORF">RGB73_19990</name>
</gene>
<feature type="transmembrane region" description="Helical" evidence="1">
    <location>
        <begin position="7"/>
        <end position="31"/>
    </location>
</feature>
<keyword evidence="1" id="KW-0812">Transmembrane</keyword>
<accession>A0ABY9SZG7</accession>
<dbReference type="RefSeq" id="WP_310764509.1">
    <property type="nucleotide sequence ID" value="NZ_CP134050.1"/>
</dbReference>
<sequence length="100" mass="11339">MTKVPLFLIYFLNFLTGILASFLLIVVAVNFFGVGIFGPPRHTPPLENRTFAVLLAVAYICLPIWGTKWLVSDSPYRFEYRFVSLVCFVAGVVCSFLVWQ</sequence>
<evidence type="ECO:0000313" key="3">
    <source>
        <dbReference type="Proteomes" id="UP001256827"/>
    </source>
</evidence>
<feature type="transmembrane region" description="Helical" evidence="1">
    <location>
        <begin position="51"/>
        <end position="71"/>
    </location>
</feature>
<keyword evidence="3" id="KW-1185">Reference proteome</keyword>